<feature type="compositionally biased region" description="Basic residues" evidence="2">
    <location>
        <begin position="715"/>
        <end position="724"/>
    </location>
</feature>
<dbReference type="InterPro" id="IPR038911">
    <property type="entry name" value="SCLT1"/>
</dbReference>
<organism evidence="3">
    <name type="scientific">Eutreptiella gymnastica</name>
    <dbReference type="NCBI Taxonomy" id="73025"/>
    <lineage>
        <taxon>Eukaryota</taxon>
        <taxon>Discoba</taxon>
        <taxon>Euglenozoa</taxon>
        <taxon>Euglenida</taxon>
        <taxon>Spirocuta</taxon>
        <taxon>Euglenophyceae</taxon>
        <taxon>Eutreptiales</taxon>
        <taxon>Eutreptiaceae</taxon>
        <taxon>Eutreptiella</taxon>
    </lineage>
</organism>
<dbReference type="EMBL" id="HBJA01065835">
    <property type="protein sequence ID" value="CAE0812060.1"/>
    <property type="molecule type" value="Transcribed_RNA"/>
</dbReference>
<accession>A0A7S4D0C1</accession>
<name>A0A7S4D0C1_9EUGL</name>
<reference evidence="3" key="1">
    <citation type="submission" date="2021-01" db="EMBL/GenBank/DDBJ databases">
        <authorList>
            <person name="Corre E."/>
            <person name="Pelletier E."/>
            <person name="Niang G."/>
            <person name="Scheremetjew M."/>
            <person name="Finn R."/>
            <person name="Kale V."/>
            <person name="Holt S."/>
            <person name="Cochrane G."/>
            <person name="Meng A."/>
            <person name="Brown T."/>
            <person name="Cohen L."/>
        </authorList>
    </citation>
    <scope>NUCLEOTIDE SEQUENCE</scope>
    <source>
        <strain evidence="3">CCMP1594</strain>
    </source>
</reference>
<dbReference type="GO" id="GO:0060271">
    <property type="term" value="P:cilium assembly"/>
    <property type="evidence" value="ECO:0007669"/>
    <property type="project" value="TreeGrafter"/>
</dbReference>
<evidence type="ECO:0000313" key="3">
    <source>
        <dbReference type="EMBL" id="CAE0812060.1"/>
    </source>
</evidence>
<feature type="region of interest" description="Disordered" evidence="2">
    <location>
        <begin position="711"/>
        <end position="736"/>
    </location>
</feature>
<sequence>MTDPVVQRLQDEIRHLRDKNDALQEYVQRANFELQSYHDEYGALQHMRDSRHRYDNVDDKDPTLLNPLFVAYDRRIRCLEEELERLKKVEQEVNAQNMNMQAKEQREASLTKECEALQQQLDKEIEKGASLHGTLSDMACVAETDRGRLQVAQDENKVLRDSQSELTKALAQMSDKVKQYETENRNLEGSKTLLQSTVQALQQKEAALQHRLAEAGDLNEKLRVLQHQLQGSQQQENSIAASYKEALEAIDNAQRENRHLQKEIEDHKQTILALQQSEFENWKRLKETYEQTEECKVDLSSGLVREGQKDIQLANLREQMRQLLAIQTETHNKHLKVVSGKHRTHVDELREEIKAKDIELSNLKAQLEKCLWEKRQKDRELEAIKREAMGFAPALDSSSSMAHGTFSEDLHAKLQQVALQRDELQHRLEQESQRHRREERERELQSEHLRNQSLEKDRRAVQLEGICNDLRDEVTNCQKDIDRLQKQVQAVRLQKDEAERKLEYDMAAATSHAHLQEERLRIQMEEALSKQRQAEVALDKALQQKTESQRQVKQDLQYEREKFDQQLSDSRAEVIALDKHVRELSTQLALSQQSAKEREREAEAVTLRSQQISKSLDVHKEQLGRTTQKLSVIIEREATTRRDLKDCQLQLDRERLERDRVEKDRDRYRTEVQQTRALLQGPTRFAADEILEGTAGPGDAGLLEDMLAIAGDAGRKKRRPRTRSSRVLSGSSATDF</sequence>
<evidence type="ECO:0000256" key="1">
    <source>
        <dbReference type="SAM" id="Coils"/>
    </source>
</evidence>
<dbReference type="GO" id="GO:0005814">
    <property type="term" value="C:centriole"/>
    <property type="evidence" value="ECO:0007669"/>
    <property type="project" value="TreeGrafter"/>
</dbReference>
<gene>
    <name evidence="3" type="ORF">EGYM00163_LOCUS23210</name>
</gene>
<evidence type="ECO:0000256" key="2">
    <source>
        <dbReference type="SAM" id="MobiDB-lite"/>
    </source>
</evidence>
<proteinExistence type="predicted"/>
<dbReference type="PANTHER" id="PTHR35970">
    <property type="entry name" value="SODIUM CHANNEL AND CLATHRIN LINKER 1"/>
    <property type="match status" value="1"/>
</dbReference>
<feature type="compositionally biased region" description="Polar residues" evidence="2">
    <location>
        <begin position="727"/>
        <end position="736"/>
    </location>
</feature>
<dbReference type="PANTHER" id="PTHR35970:SF1">
    <property type="entry name" value="SODIUM CHANNEL AND CLATHRIN LINKER 1"/>
    <property type="match status" value="1"/>
</dbReference>
<feature type="region of interest" description="Disordered" evidence="2">
    <location>
        <begin position="428"/>
        <end position="455"/>
    </location>
</feature>
<protein>
    <submittedName>
        <fullName evidence="3">Uncharacterized protein</fullName>
    </submittedName>
</protein>
<feature type="coiled-coil region" evidence="1">
    <location>
        <begin position="644"/>
        <end position="678"/>
    </location>
</feature>
<feature type="coiled-coil region" evidence="1">
    <location>
        <begin position="163"/>
        <end position="277"/>
    </location>
</feature>
<feature type="coiled-coil region" evidence="1">
    <location>
        <begin position="69"/>
        <end position="127"/>
    </location>
</feature>
<keyword evidence="1" id="KW-0175">Coiled coil</keyword>
<dbReference type="AlphaFoldDB" id="A0A7S4D0C1"/>